<gene>
    <name evidence="15" type="ORF">G5714_022490</name>
</gene>
<proteinExistence type="inferred from homology"/>
<evidence type="ECO:0000256" key="5">
    <source>
        <dbReference type="ARBA" id="ARBA00022490"/>
    </source>
</evidence>
<comment type="similarity">
    <text evidence="2">Belongs to the TPX2 family.</text>
</comment>
<dbReference type="Pfam" id="PF00069">
    <property type="entry name" value="Pkinase"/>
    <property type="match status" value="1"/>
</dbReference>
<keyword evidence="8 12" id="KW-0547">Nucleotide-binding</keyword>
<feature type="compositionally biased region" description="Polar residues" evidence="13">
    <location>
        <begin position="1164"/>
        <end position="1179"/>
    </location>
</feature>
<feature type="region of interest" description="Disordered" evidence="13">
    <location>
        <begin position="1064"/>
        <end position="1083"/>
    </location>
</feature>
<keyword evidence="7" id="KW-0808">Transferase</keyword>
<dbReference type="SUPFAM" id="SSF56112">
    <property type="entry name" value="Protein kinase-like (PK-like)"/>
    <property type="match status" value="1"/>
</dbReference>
<dbReference type="PROSITE" id="PS00107">
    <property type="entry name" value="PROTEIN_KINASE_ATP"/>
    <property type="match status" value="1"/>
</dbReference>
<name>A0A7J6BP66_9TELE</name>
<dbReference type="InterPro" id="IPR027330">
    <property type="entry name" value="TPX2_central_dom"/>
</dbReference>
<feature type="region of interest" description="Disordered" evidence="13">
    <location>
        <begin position="365"/>
        <end position="390"/>
    </location>
</feature>
<keyword evidence="9" id="KW-0418">Kinase</keyword>
<dbReference type="GO" id="GO:0005524">
    <property type="term" value="F:ATP binding"/>
    <property type="evidence" value="ECO:0007669"/>
    <property type="project" value="UniProtKB-UniRule"/>
</dbReference>
<evidence type="ECO:0000256" key="12">
    <source>
        <dbReference type="PROSITE-ProRule" id="PRU10141"/>
    </source>
</evidence>
<dbReference type="FunFam" id="3.30.200.20:FF:000042">
    <property type="entry name" value="Aurora kinase A"/>
    <property type="match status" value="1"/>
</dbReference>
<reference evidence="15 16" key="1">
    <citation type="submission" date="2020-04" db="EMBL/GenBank/DDBJ databases">
        <title>Chromosome-level genome assembly of a cyprinid fish Onychostoma macrolepis by integration of Nanopore Sequencing, Bionano and Hi-C technology.</title>
        <authorList>
            <person name="Wang D."/>
        </authorList>
    </citation>
    <scope>NUCLEOTIDE SEQUENCE [LARGE SCALE GENOMIC DNA]</scope>
    <source>
        <strain evidence="15">SWU-2019</strain>
        <tissue evidence="15">Muscle</tissue>
    </source>
</reference>
<feature type="compositionally biased region" description="Polar residues" evidence="13">
    <location>
        <begin position="270"/>
        <end position="284"/>
    </location>
</feature>
<dbReference type="GO" id="GO:0005856">
    <property type="term" value="C:cytoskeleton"/>
    <property type="evidence" value="ECO:0007669"/>
    <property type="project" value="UniProtKB-SubCell"/>
</dbReference>
<keyword evidence="11" id="KW-0206">Cytoskeleton</keyword>
<organism evidence="15 16">
    <name type="scientific">Onychostoma macrolepis</name>
    <dbReference type="NCBI Taxonomy" id="369639"/>
    <lineage>
        <taxon>Eukaryota</taxon>
        <taxon>Metazoa</taxon>
        <taxon>Chordata</taxon>
        <taxon>Craniata</taxon>
        <taxon>Vertebrata</taxon>
        <taxon>Euteleostomi</taxon>
        <taxon>Actinopterygii</taxon>
        <taxon>Neopterygii</taxon>
        <taxon>Teleostei</taxon>
        <taxon>Ostariophysi</taxon>
        <taxon>Cypriniformes</taxon>
        <taxon>Cyprinidae</taxon>
        <taxon>Acrossocheilinae</taxon>
        <taxon>Onychostoma</taxon>
    </lineage>
</organism>
<evidence type="ECO:0000256" key="10">
    <source>
        <dbReference type="ARBA" id="ARBA00022840"/>
    </source>
</evidence>
<evidence type="ECO:0000256" key="3">
    <source>
        <dbReference type="ARBA" id="ARBA00006692"/>
    </source>
</evidence>
<sequence length="1615" mass="181338">MSSCYASLCFSASHVVIAFENVTRAELIENETRRVKPSDWLIHKPSSNGTHIQTSILLWSFVEEEDSGVNMEGDSADAYTWDAPSHVIESIDDFALDPQDNADQWFELKAAPKGGTVEQLTTPLRTKLFDETHNNNRPKASVSPMVKKDETTSSDVKESTSTEVPSNIVTSWGNGKTTAAAGQGQKSIPAQPRRVSKRPVPRNENATAPTTPPLVKKRRVVPAATAWRVFDPRRRSSTSRTVRRSGAGVRRSGAGARSSVRLRNKPAIASKTSDTASASNTTQKKSTEQQEMERIEALQKEVAEQRRKNEASYRAALAGSQPPKKHVLSTTIPKEFNFRSDSRLKNHTDGGSAVDNSYKEVDFTSQLRKHPSSPLKAPKGTTIPKPFNLSRGKRKLDEAGAYVPMAQQIEQFQKRTPSRYHLRSRQSQERGPSPVKAEKPKITHPKTPQLLTRQRHRPTMVKSTAEIEAEETEKMQQFKFKALELNRKILEGALVLKKPTSKEVTKPEGFQLEIEKRIQERQASKKPEEEEDHTFHPRPLPTRILEEVVGVPEKKVLNPTVPESPAFALKNRVRMEKKKEEKPPAPIKAHAVPHFLPFQPKLPVKSQVEMCPFSFEERERERRVMKEKKLEEMRNEEVPKFKAQPLPDFHEVHLPEKKVVEPTKPAPFKLMADERGAAKGERWEQMMKEELKRQAEAACFKAQPSNVTHKEPFVPKKENRSILVPEGFQLATERRAKERLDFEKELSEKEALRARMEEEWAREREGQEKEDIARLRQEQVRKAQPIRRYKPMELKKSDVSLTVPQSPNFSDRFRLEQSVQTLGWKTHVLFTGQTSLQHNLHSMSVKGSMKCPLPPSSPTTLEAKVDDLRFKVEQLLLSPGRSCPMCETCVRHSTLQETVTSQLSAQTRLLDSLEMKVLEMRTALEELARGLEDRQCERASVPLVALQRRKSLPVRTSAEEVYVRLDRDCKMVPHAFNMPSEKGILLEINENNGTIREAKKDSTNVKVQQEAKLQIKGEKETSTVTPRLELSHHQTQKMNKNMPPNQNDVPKPVIAASVVTQRTPGIAPPKTEAQDNRKVSLPNTKAPIPVTKIVVLPDAIRSKHSEAVNVTLPNQTVPKTTGLVAPEMPQCTASLVPNNPPNVPTDATPIQTFPKTSLGPPVATAQSSGKSSVKPTAQDATLLPSSHKPPKTMGLNVTTATKEAFALRQVHSCPNSLQRLQVHTVSAPLAKKTTEAVGAANHSSGGIQIKITPATDKISVQMKSNNPPKTCFKVIDDASPQPAPFAHRFVSLKSNPPASDTFSIHTREVLGGGRFGKVHKCTETKTGMRLAAKIINTRNARERDMALNEIQVMNQLSHPNILQLYEAFEVKNQVVLILEYVEGGELFERIVDESCPLTEVDAMVFVKQICEGVQYMHQMYVLHLDLKPENILLVNHSSHQVKIIDFGLARRYKPREKLKVSFGTPEFLAPEVVNFDFVSFPTDMWTLGVVTYMLLSGLSPFLGDDDSQTLNNVLMGNWYFDEDAFEHVSAEARDFVSNLLIRERSGRMSATQSLKHPWLNNITEKAKSSNIVLKSQVLLKKYMARRMWKKNYIAIAAANRFKKIGSSGSLTALGI</sequence>
<feature type="region of interest" description="Disordered" evidence="13">
    <location>
        <begin position="412"/>
        <end position="460"/>
    </location>
</feature>
<dbReference type="PANTHER" id="PTHR24342:SF20">
    <property type="entry name" value="MYOSIN LIGHT CHAIN KINASE, SMOOTH MUSCLE"/>
    <property type="match status" value="1"/>
</dbReference>
<evidence type="ECO:0000259" key="14">
    <source>
        <dbReference type="PROSITE" id="PS50011"/>
    </source>
</evidence>
<keyword evidence="16" id="KW-1185">Reference proteome</keyword>
<dbReference type="Gene3D" id="3.30.200.20">
    <property type="entry name" value="Phosphorylase Kinase, domain 1"/>
    <property type="match status" value="1"/>
</dbReference>
<accession>A0A7J6BP66</accession>
<dbReference type="InterPro" id="IPR000719">
    <property type="entry name" value="Prot_kinase_dom"/>
</dbReference>
<dbReference type="EC" id="2.7.11.1" evidence="4"/>
<feature type="compositionally biased region" description="Basic and acidic residues" evidence="13">
    <location>
        <begin position="146"/>
        <end position="160"/>
    </location>
</feature>
<comment type="similarity">
    <text evidence="3">Belongs to the protein kinase superfamily. CAMK Ser/Thr protein kinase family.</text>
</comment>
<comment type="subcellular location">
    <subcellularLocation>
        <location evidence="1">Cytoplasm</location>
        <location evidence="1">Cytoskeleton</location>
    </subcellularLocation>
</comment>
<evidence type="ECO:0000313" key="15">
    <source>
        <dbReference type="EMBL" id="KAF4096521.1"/>
    </source>
</evidence>
<feature type="compositionally biased region" description="Polar residues" evidence="13">
    <location>
        <begin position="161"/>
        <end position="177"/>
    </location>
</feature>
<dbReference type="FunFam" id="1.10.510.10:FF:000135">
    <property type="entry name" value="Putative myosin light chain kinase 3"/>
    <property type="match status" value="1"/>
</dbReference>
<feature type="region of interest" description="Disordered" evidence="13">
    <location>
        <begin position="130"/>
        <end position="330"/>
    </location>
</feature>
<dbReference type="PROSITE" id="PS00108">
    <property type="entry name" value="PROTEIN_KINASE_ST"/>
    <property type="match status" value="1"/>
</dbReference>
<dbReference type="EMBL" id="JAAMOB010000023">
    <property type="protein sequence ID" value="KAF4096521.1"/>
    <property type="molecule type" value="Genomic_DNA"/>
</dbReference>
<dbReference type="InterPro" id="IPR008271">
    <property type="entry name" value="Ser/Thr_kinase_AS"/>
</dbReference>
<evidence type="ECO:0000256" key="13">
    <source>
        <dbReference type="SAM" id="MobiDB-lite"/>
    </source>
</evidence>
<evidence type="ECO:0000256" key="8">
    <source>
        <dbReference type="ARBA" id="ARBA00022741"/>
    </source>
</evidence>
<dbReference type="GO" id="GO:0004674">
    <property type="term" value="F:protein serine/threonine kinase activity"/>
    <property type="evidence" value="ECO:0007669"/>
    <property type="project" value="UniProtKB-KW"/>
</dbReference>
<dbReference type="InterPro" id="IPR017441">
    <property type="entry name" value="Protein_kinase_ATP_BS"/>
</dbReference>
<dbReference type="PROSITE" id="PS50011">
    <property type="entry name" value="PROTEIN_KINASE_DOM"/>
    <property type="match status" value="1"/>
</dbReference>
<dbReference type="InterPro" id="IPR027329">
    <property type="entry name" value="TPX2_C"/>
</dbReference>
<dbReference type="SMART" id="SM00220">
    <property type="entry name" value="S_TKc"/>
    <property type="match status" value="1"/>
</dbReference>
<evidence type="ECO:0000256" key="6">
    <source>
        <dbReference type="ARBA" id="ARBA00022527"/>
    </source>
</evidence>
<dbReference type="GO" id="GO:0043065">
    <property type="term" value="P:positive regulation of apoptotic process"/>
    <property type="evidence" value="ECO:0007669"/>
    <property type="project" value="TreeGrafter"/>
</dbReference>
<evidence type="ECO:0000256" key="2">
    <source>
        <dbReference type="ARBA" id="ARBA00005885"/>
    </source>
</evidence>
<dbReference type="PANTHER" id="PTHR24342">
    <property type="entry name" value="SERINE/THREONINE-PROTEIN KINASE 17"/>
    <property type="match status" value="1"/>
</dbReference>
<feature type="compositionally biased region" description="Basic and acidic residues" evidence="13">
    <location>
        <begin position="285"/>
        <end position="311"/>
    </location>
</feature>
<dbReference type="InterPro" id="IPR011009">
    <property type="entry name" value="Kinase-like_dom_sf"/>
</dbReference>
<evidence type="ECO:0000256" key="11">
    <source>
        <dbReference type="ARBA" id="ARBA00023212"/>
    </source>
</evidence>
<evidence type="ECO:0000313" key="16">
    <source>
        <dbReference type="Proteomes" id="UP000579812"/>
    </source>
</evidence>
<evidence type="ECO:0000256" key="4">
    <source>
        <dbReference type="ARBA" id="ARBA00012513"/>
    </source>
</evidence>
<dbReference type="Proteomes" id="UP000579812">
    <property type="component" value="Unassembled WGS sequence"/>
</dbReference>
<keyword evidence="5" id="KW-0963">Cytoplasm</keyword>
<feature type="binding site" evidence="12">
    <location>
        <position position="1333"/>
    </location>
    <ligand>
        <name>ATP</name>
        <dbReference type="ChEBI" id="CHEBI:30616"/>
    </ligand>
</feature>
<feature type="region of interest" description="Disordered" evidence="13">
    <location>
        <begin position="1156"/>
        <end position="1193"/>
    </location>
</feature>
<dbReference type="GO" id="GO:0035556">
    <property type="term" value="P:intracellular signal transduction"/>
    <property type="evidence" value="ECO:0007669"/>
    <property type="project" value="TreeGrafter"/>
</dbReference>
<evidence type="ECO:0000256" key="9">
    <source>
        <dbReference type="ARBA" id="ARBA00022777"/>
    </source>
</evidence>
<dbReference type="Pfam" id="PF06886">
    <property type="entry name" value="TPX2"/>
    <property type="match status" value="2"/>
</dbReference>
<dbReference type="Pfam" id="PF12214">
    <property type="entry name" value="TPX2_importin"/>
    <property type="match status" value="1"/>
</dbReference>
<feature type="compositionally biased region" description="Low complexity" evidence="13">
    <location>
        <begin position="244"/>
        <end position="261"/>
    </location>
</feature>
<protein>
    <recommendedName>
        <fullName evidence="4">non-specific serine/threonine protein kinase</fullName>
        <ecNumber evidence="4">2.7.11.1</ecNumber>
    </recommendedName>
</protein>
<keyword evidence="10 12" id="KW-0067">ATP-binding</keyword>
<dbReference type="Gene3D" id="1.10.510.10">
    <property type="entry name" value="Transferase(Phosphotransferase) domain 1"/>
    <property type="match status" value="1"/>
</dbReference>
<evidence type="ECO:0000256" key="7">
    <source>
        <dbReference type="ARBA" id="ARBA00022679"/>
    </source>
</evidence>
<feature type="domain" description="Protein kinase" evidence="14">
    <location>
        <begin position="1304"/>
        <end position="1559"/>
    </location>
</feature>
<dbReference type="GO" id="GO:0005634">
    <property type="term" value="C:nucleus"/>
    <property type="evidence" value="ECO:0007669"/>
    <property type="project" value="TreeGrafter"/>
</dbReference>
<evidence type="ECO:0000256" key="1">
    <source>
        <dbReference type="ARBA" id="ARBA00004245"/>
    </source>
</evidence>
<comment type="caution">
    <text evidence="15">The sequence shown here is derived from an EMBL/GenBank/DDBJ whole genome shotgun (WGS) entry which is preliminary data.</text>
</comment>
<keyword evidence="6" id="KW-0723">Serine/threonine-protein kinase</keyword>